<feature type="binding site" evidence="11">
    <location>
        <begin position="149"/>
        <end position="150"/>
    </location>
    <ligand>
        <name>thiamine diphosphate</name>
        <dbReference type="ChEBI" id="CHEBI:58937"/>
    </ligand>
</feature>
<feature type="binding site" evidence="11">
    <location>
        <begin position="117"/>
        <end position="119"/>
    </location>
    <ligand>
        <name>thiamine diphosphate</name>
        <dbReference type="ChEBI" id="CHEBI:58937"/>
    </ligand>
</feature>
<keyword evidence="5 11" id="KW-0479">Metal-binding</keyword>
<sequence length="632" mass="70167">MDRYPLLKRIDSPKDLKCLNIDELKQLAEEIRQFLLEKVSRTGGHLASNLGVVELTIALHYVFNSPFDKIIWDVGHQAYVHKILTGRREQFDSLRQFGGLSGFPKRSESVHDVFDTGHSSTSISAALGMARARDLKNEKYSVVAVIGDGALTGGMAFEALNDAGHSKTNLMVVLNDNEMSISENVGALAAYLSKLRSNPRYTRVKKGIDSLVRKIPWVGQYSANLIERFKNSFKYLVISGMFFEQMGFTYIGPIDGHNLAALIDVMKRATMVEGPVFIHVVTKKGKGYAFAEKKPELFHGVPPFDVQSGEISAKGEVTFSQAFGQHLVEMAQRDPRIVAITAAMPEGTGLVEFKKRFPNRFFDVGIAEQHAVTMAAGLAANGFRPYVAIYSTFLQRAYDQILHDVCLQNLPVVLAVDRAGIVGEDGETHQGVFDISYLRHIPNITVMAPKNIDELKEMLDYSLTMEGPVAIRYPKGNTGIDNIFPAKPLEGLKWETMVNGSDCCIFSFGRMLKVALEVASILRRDGISARVINARIIKPLDEQLLMDISNRINKWITLEDTVIQGGFGSSINEFVAAHQLPVSVMNLGVGDRFVPHGSVERLLRQLGLDSNSVAFKVKKFLSGYRKRAYVNF</sequence>
<dbReference type="GO" id="GO:0030976">
    <property type="term" value="F:thiamine pyrophosphate binding"/>
    <property type="evidence" value="ECO:0007669"/>
    <property type="project" value="UniProtKB-UniRule"/>
</dbReference>
<feature type="binding site" evidence="11">
    <location>
        <position position="368"/>
    </location>
    <ligand>
        <name>thiamine diphosphate</name>
        <dbReference type="ChEBI" id="CHEBI:58937"/>
    </ligand>
</feature>
<evidence type="ECO:0000256" key="1">
    <source>
        <dbReference type="ARBA" id="ARBA00004980"/>
    </source>
</evidence>
<dbReference type="GO" id="GO:0000287">
    <property type="term" value="F:magnesium ion binding"/>
    <property type="evidence" value="ECO:0007669"/>
    <property type="project" value="UniProtKB-UniRule"/>
</dbReference>
<keyword evidence="14" id="KW-1185">Reference proteome</keyword>
<keyword evidence="7 11" id="KW-0784">Thiamine biosynthesis</keyword>
<dbReference type="FunFam" id="3.40.50.970:FF:000005">
    <property type="entry name" value="1-deoxy-D-xylulose-5-phosphate synthase"/>
    <property type="match status" value="1"/>
</dbReference>
<dbReference type="AlphaFoldDB" id="A0A1I5U8B4"/>
<dbReference type="SUPFAM" id="SSF52922">
    <property type="entry name" value="TK C-terminal domain-like"/>
    <property type="match status" value="1"/>
</dbReference>
<dbReference type="Proteomes" id="UP000198577">
    <property type="component" value="Unassembled WGS sequence"/>
</dbReference>
<dbReference type="GO" id="GO:0009228">
    <property type="term" value="P:thiamine biosynthetic process"/>
    <property type="evidence" value="ECO:0007669"/>
    <property type="project" value="UniProtKB-UniRule"/>
</dbReference>
<dbReference type="GO" id="GO:0005829">
    <property type="term" value="C:cytosol"/>
    <property type="evidence" value="ECO:0007669"/>
    <property type="project" value="TreeGrafter"/>
</dbReference>
<dbReference type="GO" id="GO:0019288">
    <property type="term" value="P:isopentenyl diphosphate biosynthetic process, methylerythritol 4-phosphate pathway"/>
    <property type="evidence" value="ECO:0007669"/>
    <property type="project" value="TreeGrafter"/>
</dbReference>
<evidence type="ECO:0000256" key="6">
    <source>
        <dbReference type="ARBA" id="ARBA00022842"/>
    </source>
</evidence>
<feature type="binding site" evidence="11">
    <location>
        <position position="76"/>
    </location>
    <ligand>
        <name>thiamine diphosphate</name>
        <dbReference type="ChEBI" id="CHEBI:58937"/>
    </ligand>
</feature>
<comment type="catalytic activity">
    <reaction evidence="11">
        <text>D-glyceraldehyde 3-phosphate + pyruvate + H(+) = 1-deoxy-D-xylulose 5-phosphate + CO2</text>
        <dbReference type="Rhea" id="RHEA:12605"/>
        <dbReference type="ChEBI" id="CHEBI:15361"/>
        <dbReference type="ChEBI" id="CHEBI:15378"/>
        <dbReference type="ChEBI" id="CHEBI:16526"/>
        <dbReference type="ChEBI" id="CHEBI:57792"/>
        <dbReference type="ChEBI" id="CHEBI:59776"/>
        <dbReference type="EC" id="2.2.1.7"/>
    </reaction>
</comment>
<dbReference type="PANTHER" id="PTHR43322:SF5">
    <property type="entry name" value="1-DEOXY-D-XYLULOSE-5-PHOSPHATE SYNTHASE, CHLOROPLASTIC"/>
    <property type="match status" value="1"/>
</dbReference>
<dbReference type="NCBIfam" id="NF003933">
    <property type="entry name" value="PRK05444.2-2"/>
    <property type="match status" value="1"/>
</dbReference>
<feature type="binding site" evidence="11">
    <location>
        <position position="148"/>
    </location>
    <ligand>
        <name>Mg(2+)</name>
        <dbReference type="ChEBI" id="CHEBI:18420"/>
    </ligand>
</feature>
<dbReference type="InterPro" id="IPR009014">
    <property type="entry name" value="Transketo_C/PFOR_II"/>
</dbReference>
<keyword evidence="8 11" id="KW-0786">Thiamine pyrophosphate</keyword>
<dbReference type="HAMAP" id="MF_00315">
    <property type="entry name" value="DXP_synth"/>
    <property type="match status" value="1"/>
</dbReference>
<evidence type="ECO:0000256" key="3">
    <source>
        <dbReference type="ARBA" id="ARBA00011738"/>
    </source>
</evidence>
<gene>
    <name evidence="11" type="primary">dxs</name>
    <name evidence="13" type="ORF">SAMN05444406_10679</name>
</gene>
<dbReference type="InterPro" id="IPR005475">
    <property type="entry name" value="Transketolase-like_Pyr-bd"/>
</dbReference>
<dbReference type="InterPro" id="IPR005477">
    <property type="entry name" value="Dxylulose-5-P_synthase"/>
</dbReference>
<keyword evidence="9 11" id="KW-0414">Isoprene biosynthesis</keyword>
<feature type="binding site" evidence="11">
    <location>
        <position position="177"/>
    </location>
    <ligand>
        <name>thiamine diphosphate</name>
        <dbReference type="ChEBI" id="CHEBI:58937"/>
    </ligand>
</feature>
<name>A0A1I5U8B4_9FIRM</name>
<comment type="similarity">
    <text evidence="2 11">Belongs to the transketolase family. DXPS subfamily.</text>
</comment>
<dbReference type="Pfam" id="PF02780">
    <property type="entry name" value="Transketolase_C"/>
    <property type="match status" value="1"/>
</dbReference>
<feature type="binding site" evidence="11">
    <location>
        <position position="288"/>
    </location>
    <ligand>
        <name>thiamine diphosphate</name>
        <dbReference type="ChEBI" id="CHEBI:58937"/>
    </ligand>
</feature>
<dbReference type="Gene3D" id="3.40.50.920">
    <property type="match status" value="1"/>
</dbReference>
<protein>
    <recommendedName>
        <fullName evidence="11">1-deoxy-D-xylulose-5-phosphate synthase</fullName>
        <ecNumber evidence="11">2.2.1.7</ecNumber>
    </recommendedName>
    <alternativeName>
        <fullName evidence="11">1-deoxyxylulose-5-phosphate synthase</fullName>
        <shortName evidence="11">DXP synthase</shortName>
        <shortName evidence="11">DXPS</shortName>
    </alternativeName>
</protein>
<keyword evidence="4 11" id="KW-0808">Transferase</keyword>
<proteinExistence type="inferred from homology"/>
<comment type="cofactor">
    <cofactor evidence="11">
        <name>thiamine diphosphate</name>
        <dbReference type="ChEBI" id="CHEBI:58937"/>
    </cofactor>
    <text evidence="11">Binds 1 thiamine pyrophosphate per subunit.</text>
</comment>
<dbReference type="InterPro" id="IPR020826">
    <property type="entry name" value="Transketolase_BS"/>
</dbReference>
<dbReference type="PROSITE" id="PS00801">
    <property type="entry name" value="TRANSKETOLASE_1"/>
    <property type="match status" value="1"/>
</dbReference>
<feature type="domain" description="Transketolase-like pyrimidine-binding" evidence="12">
    <location>
        <begin position="317"/>
        <end position="480"/>
    </location>
</feature>
<dbReference type="PROSITE" id="PS00802">
    <property type="entry name" value="TRANSKETOLASE_2"/>
    <property type="match status" value="1"/>
</dbReference>
<dbReference type="STRING" id="937334.SAMN05444406_10679"/>
<dbReference type="FunFam" id="3.40.50.920:FF:000002">
    <property type="entry name" value="1-deoxy-D-xylulose-5-phosphate synthase"/>
    <property type="match status" value="1"/>
</dbReference>
<dbReference type="InterPro" id="IPR033248">
    <property type="entry name" value="Transketolase_C"/>
</dbReference>
<dbReference type="Pfam" id="PF13292">
    <property type="entry name" value="DXP_synthase_N"/>
    <property type="match status" value="1"/>
</dbReference>
<comment type="cofactor">
    <cofactor evidence="11">
        <name>Mg(2+)</name>
        <dbReference type="ChEBI" id="CHEBI:18420"/>
    </cofactor>
    <text evidence="11">Binds 1 Mg(2+) ion per subunit.</text>
</comment>
<evidence type="ECO:0000256" key="8">
    <source>
        <dbReference type="ARBA" id="ARBA00023052"/>
    </source>
</evidence>
<dbReference type="CDD" id="cd02007">
    <property type="entry name" value="TPP_DXS"/>
    <property type="match status" value="1"/>
</dbReference>
<dbReference type="EC" id="2.2.1.7" evidence="11"/>
<comment type="function">
    <text evidence="10 11">Catalyzes the acyloin condensation reaction between C atoms 2 and 3 of pyruvate and glyceraldehyde 3-phosphate to yield 1-deoxy-D-xylulose-5-phosphate (DXP).</text>
</comment>
<evidence type="ECO:0000313" key="13">
    <source>
        <dbReference type="EMBL" id="SFP91510.1"/>
    </source>
</evidence>
<evidence type="ECO:0000313" key="14">
    <source>
        <dbReference type="Proteomes" id="UP000198577"/>
    </source>
</evidence>
<feature type="binding site" evidence="11">
    <location>
        <position position="177"/>
    </location>
    <ligand>
        <name>Mg(2+)</name>
        <dbReference type="ChEBI" id="CHEBI:18420"/>
    </ligand>
</feature>
<dbReference type="CDD" id="cd07033">
    <property type="entry name" value="TPP_PYR_DXS_TK_like"/>
    <property type="match status" value="1"/>
</dbReference>
<evidence type="ECO:0000256" key="7">
    <source>
        <dbReference type="ARBA" id="ARBA00022977"/>
    </source>
</evidence>
<evidence type="ECO:0000256" key="11">
    <source>
        <dbReference type="HAMAP-Rule" id="MF_00315"/>
    </source>
</evidence>
<evidence type="ECO:0000259" key="12">
    <source>
        <dbReference type="SMART" id="SM00861"/>
    </source>
</evidence>
<organism evidence="13 14">
    <name type="scientific">Caldicoprobacter faecalis</name>
    <dbReference type="NCBI Taxonomy" id="937334"/>
    <lineage>
        <taxon>Bacteria</taxon>
        <taxon>Bacillati</taxon>
        <taxon>Bacillota</taxon>
        <taxon>Clostridia</taxon>
        <taxon>Caldicoprobacterales</taxon>
        <taxon>Caldicoprobacteraceae</taxon>
        <taxon>Caldicoprobacter</taxon>
    </lineage>
</organism>
<accession>A0A1I5U8B4</accession>
<evidence type="ECO:0000256" key="10">
    <source>
        <dbReference type="ARBA" id="ARBA00055605"/>
    </source>
</evidence>
<dbReference type="Pfam" id="PF02779">
    <property type="entry name" value="Transket_pyr"/>
    <property type="match status" value="1"/>
</dbReference>
<comment type="subunit">
    <text evidence="3 11">Homodimer.</text>
</comment>
<evidence type="ECO:0000256" key="5">
    <source>
        <dbReference type="ARBA" id="ARBA00022723"/>
    </source>
</evidence>
<dbReference type="Gene3D" id="3.40.50.970">
    <property type="match status" value="2"/>
</dbReference>
<evidence type="ECO:0000256" key="2">
    <source>
        <dbReference type="ARBA" id="ARBA00011081"/>
    </source>
</evidence>
<dbReference type="EMBL" id="FOXR01000006">
    <property type="protein sequence ID" value="SFP91510.1"/>
    <property type="molecule type" value="Genomic_DNA"/>
</dbReference>
<comment type="pathway">
    <text evidence="1 11">Metabolic intermediate biosynthesis; 1-deoxy-D-xylulose 5-phosphate biosynthesis; 1-deoxy-D-xylulose 5-phosphate from D-glyceraldehyde 3-phosphate and pyruvate: step 1/1.</text>
</comment>
<dbReference type="NCBIfam" id="TIGR00204">
    <property type="entry name" value="dxs"/>
    <property type="match status" value="1"/>
</dbReference>
<dbReference type="SMART" id="SM00861">
    <property type="entry name" value="Transket_pyr"/>
    <property type="match status" value="1"/>
</dbReference>
<dbReference type="UniPathway" id="UPA00064">
    <property type="reaction ID" value="UER00091"/>
</dbReference>
<reference evidence="13 14" key="1">
    <citation type="submission" date="2016-10" db="EMBL/GenBank/DDBJ databases">
        <authorList>
            <person name="de Groot N.N."/>
        </authorList>
    </citation>
    <scope>NUCLEOTIDE SEQUENCE [LARGE SCALE GENOMIC DNA]</scope>
    <source>
        <strain evidence="13 14">DSM 20678</strain>
    </source>
</reference>
<dbReference type="PANTHER" id="PTHR43322">
    <property type="entry name" value="1-D-DEOXYXYLULOSE 5-PHOSPHATE SYNTHASE-RELATED"/>
    <property type="match status" value="1"/>
</dbReference>
<dbReference type="InterPro" id="IPR049557">
    <property type="entry name" value="Transketolase_CS"/>
</dbReference>
<evidence type="ECO:0000256" key="4">
    <source>
        <dbReference type="ARBA" id="ARBA00022679"/>
    </source>
</evidence>
<keyword evidence="6 11" id="KW-0460">Magnesium</keyword>
<dbReference type="GO" id="GO:0008661">
    <property type="term" value="F:1-deoxy-D-xylulose-5-phosphate synthase activity"/>
    <property type="evidence" value="ECO:0007669"/>
    <property type="project" value="UniProtKB-UniRule"/>
</dbReference>
<dbReference type="GO" id="GO:0016114">
    <property type="term" value="P:terpenoid biosynthetic process"/>
    <property type="evidence" value="ECO:0007669"/>
    <property type="project" value="UniProtKB-UniRule"/>
</dbReference>
<dbReference type="InterPro" id="IPR029061">
    <property type="entry name" value="THDP-binding"/>
</dbReference>
<dbReference type="SUPFAM" id="SSF52518">
    <property type="entry name" value="Thiamin diphosphate-binding fold (THDP-binding)"/>
    <property type="match status" value="2"/>
</dbReference>
<evidence type="ECO:0000256" key="9">
    <source>
        <dbReference type="ARBA" id="ARBA00023229"/>
    </source>
</evidence>